<keyword evidence="1" id="KW-0472">Membrane</keyword>
<dbReference type="Proteomes" id="UP001225034">
    <property type="component" value="Unassembled WGS sequence"/>
</dbReference>
<feature type="transmembrane region" description="Helical" evidence="1">
    <location>
        <begin position="7"/>
        <end position="26"/>
    </location>
</feature>
<gene>
    <name evidence="3" type="ORF">J2S05_000099</name>
</gene>
<name>A0ABT9YBV9_9BACI</name>
<accession>A0ABT9YBV9</accession>
<dbReference type="RefSeq" id="WP_306978927.1">
    <property type="nucleotide sequence ID" value="NZ_JAUSUA010000001.1"/>
</dbReference>
<keyword evidence="1" id="KW-1133">Transmembrane helix</keyword>
<keyword evidence="1" id="KW-0812">Transmembrane</keyword>
<proteinExistence type="predicted"/>
<dbReference type="Pfam" id="PF13349">
    <property type="entry name" value="DUF4097"/>
    <property type="match status" value="1"/>
</dbReference>
<organism evidence="3 4">
    <name type="scientific">Alkalicoccobacillus murimartini</name>
    <dbReference type="NCBI Taxonomy" id="171685"/>
    <lineage>
        <taxon>Bacteria</taxon>
        <taxon>Bacillati</taxon>
        <taxon>Bacillota</taxon>
        <taxon>Bacilli</taxon>
        <taxon>Bacillales</taxon>
        <taxon>Bacillaceae</taxon>
        <taxon>Alkalicoccobacillus</taxon>
    </lineage>
</organism>
<evidence type="ECO:0000256" key="1">
    <source>
        <dbReference type="SAM" id="Phobius"/>
    </source>
</evidence>
<evidence type="ECO:0000313" key="4">
    <source>
        <dbReference type="Proteomes" id="UP001225034"/>
    </source>
</evidence>
<reference evidence="3 4" key="1">
    <citation type="submission" date="2023-07" db="EMBL/GenBank/DDBJ databases">
        <title>Genomic Encyclopedia of Type Strains, Phase IV (KMG-IV): sequencing the most valuable type-strain genomes for metagenomic binning, comparative biology and taxonomic classification.</title>
        <authorList>
            <person name="Goeker M."/>
        </authorList>
    </citation>
    <scope>NUCLEOTIDE SEQUENCE [LARGE SCALE GENOMIC DNA]</scope>
    <source>
        <strain evidence="3 4">DSM 19154</strain>
    </source>
</reference>
<sequence>MRKLLGFAMMGVGVILLIVIASTFFFSSNAQSSVSEVTENIDGINELMLESKAVNWTIIPVSDKDLRISVSGDEVNDIFKVNRQGRSLEILTEQKNFRWFPSFFGKMVDREAIVYLPEEYTEDLIISTVSGEVTLDGDLTFQDVDVDMVSGSFSNTGLLQTDSIRFDSVSGNVDTSGLISQDVHADSVSGDVHLGYAEGHGDIDVDTVSGEVSIVSSDLNATYEFDTLSGAITDQGTRLKAREYSSSVGEGQYQITISTLSGDIVVE</sequence>
<protein>
    <submittedName>
        <fullName evidence="3">DUF4097 and DUF4098 domain-containing protein YvlB</fullName>
    </submittedName>
</protein>
<evidence type="ECO:0000259" key="2">
    <source>
        <dbReference type="Pfam" id="PF13349"/>
    </source>
</evidence>
<comment type="caution">
    <text evidence="3">The sequence shown here is derived from an EMBL/GenBank/DDBJ whole genome shotgun (WGS) entry which is preliminary data.</text>
</comment>
<feature type="domain" description="DUF4097" evidence="2">
    <location>
        <begin position="44"/>
        <end position="266"/>
    </location>
</feature>
<dbReference type="InterPro" id="IPR025164">
    <property type="entry name" value="Toastrack_DUF4097"/>
</dbReference>
<dbReference type="EMBL" id="JAUSUA010000001">
    <property type="protein sequence ID" value="MDQ0205325.1"/>
    <property type="molecule type" value="Genomic_DNA"/>
</dbReference>
<keyword evidence="4" id="KW-1185">Reference proteome</keyword>
<evidence type="ECO:0000313" key="3">
    <source>
        <dbReference type="EMBL" id="MDQ0205325.1"/>
    </source>
</evidence>